<dbReference type="InterPro" id="IPR049052">
    <property type="entry name" value="nSTAND1"/>
</dbReference>
<keyword evidence="1" id="KW-0812">Transmembrane</keyword>
<protein>
    <submittedName>
        <fullName evidence="3">Putative membrane protein</fullName>
    </submittedName>
</protein>
<evidence type="ECO:0000256" key="1">
    <source>
        <dbReference type="SAM" id="Phobius"/>
    </source>
</evidence>
<feature type="transmembrane region" description="Helical" evidence="1">
    <location>
        <begin position="719"/>
        <end position="744"/>
    </location>
</feature>
<comment type="caution">
    <text evidence="3">The sequence shown here is derived from an EMBL/GenBank/DDBJ whole genome shotgun (WGS) entry which is preliminary data.</text>
</comment>
<dbReference type="AlphaFoldDB" id="E9SFA2"/>
<dbReference type="STRING" id="246199.CUS_4680"/>
<dbReference type="Proteomes" id="UP000004259">
    <property type="component" value="Unassembled WGS sequence"/>
</dbReference>
<dbReference type="OrthoDB" id="182489at2"/>
<feature type="transmembrane region" description="Helical" evidence="1">
    <location>
        <begin position="565"/>
        <end position="584"/>
    </location>
</feature>
<proteinExistence type="predicted"/>
<feature type="transmembrane region" description="Helical" evidence="1">
    <location>
        <begin position="694"/>
        <end position="713"/>
    </location>
</feature>
<evidence type="ECO:0000313" key="3">
    <source>
        <dbReference type="EMBL" id="EGC02033.1"/>
    </source>
</evidence>
<dbReference type="InterPro" id="IPR027417">
    <property type="entry name" value="P-loop_NTPase"/>
</dbReference>
<keyword evidence="1" id="KW-0472">Membrane</keyword>
<feature type="transmembrane region" description="Helical" evidence="1">
    <location>
        <begin position="631"/>
        <end position="648"/>
    </location>
</feature>
<dbReference type="RefSeq" id="WP_002851667.1">
    <property type="nucleotide sequence ID" value="NZ_ADKM02000113.1"/>
</dbReference>
<reference evidence="3 4" key="1">
    <citation type="submission" date="2011-02" db="EMBL/GenBank/DDBJ databases">
        <authorList>
            <person name="Nelson K.E."/>
            <person name="Sutton G."/>
            <person name="Torralba M."/>
            <person name="Durkin S."/>
            <person name="Harkins D."/>
            <person name="Montgomery R."/>
            <person name="Ziemer C."/>
            <person name="Klaassens E."/>
            <person name="Ocuiv P."/>
            <person name="Morrison M."/>
        </authorList>
    </citation>
    <scope>NUCLEOTIDE SEQUENCE [LARGE SCALE GENOMIC DNA]</scope>
    <source>
        <strain evidence="3 4">8</strain>
    </source>
</reference>
<gene>
    <name evidence="3" type="ORF">CUS_4680</name>
</gene>
<sequence length="758" mass="88010">MNDIEKAIKRNKNLHRNSYDLGNEKFAVIWHGSVALLAASVLQLFFIDMPNLKYLFILLITAALIFGIGMYYTRLSKPKIQPYRRTNNFHFLGLHDLSDEKLSNRSMDVISRKDEVVHIETLLENTIFPQERAKQLLCLTGKSGCGKSTILSFFMNSYANDNEHLIYNFSGDYKTLLSALEESFDTTDPAAEITRMVNDKKKIVFILDQFERYFFLDPTSQQQVKDFIAGLCQKNTAVIVSLREEYLSQFLLKFDLNDIHSDPIHSDEYKHYGLLRKLVGPIREGRDHIILRDSVRNVTYTKWDNDYIKNPHNIHILDPIGDGISGSARTEIPLIYCENQNMNSNSIEGKCSKCFGDKGVQLLYSKYKDRPLIEQEIIFHMIEFDMKKRGSEDAIEKYAELEEQEILKRYFDIQLLATGDHFNAQRIMYILSKARLHQISMKTEEVNIGIFADQFRENGTGILYDTYNKLTEFQLIKPSVKDSRTQYEIAHDFIAHAFINYSSAAIDRNVKDALDIYISDYIEAYERSSHSTQSEPDGKVSAGNAFFNSLKENIDKHKQEKYFRYVCYTFGGLIILTDIILRWIHNPWTDCDHDLFNGFFPFFIPIHLLICLLYFYQIFDKIFRFYSKNTTKWIKLMFFFLSSLAYMSELFYPYFIIINGIDLALIGLSACILLGDECRETSKNALTIYGKKCIAMGSIFSFANVMFICYHKVLTNDLIILEVVAMTALTCFAHLSHISVEYLYGRRMDVSGKKNKQY</sequence>
<evidence type="ECO:0000259" key="2">
    <source>
        <dbReference type="Pfam" id="PF20703"/>
    </source>
</evidence>
<evidence type="ECO:0000313" key="4">
    <source>
        <dbReference type="Proteomes" id="UP000004259"/>
    </source>
</evidence>
<dbReference type="EMBL" id="ADKM02000113">
    <property type="protein sequence ID" value="EGC02033.1"/>
    <property type="molecule type" value="Genomic_DNA"/>
</dbReference>
<accession>E9SFA2</accession>
<dbReference type="Gene3D" id="3.40.50.300">
    <property type="entry name" value="P-loop containing nucleotide triphosphate hydrolases"/>
    <property type="match status" value="1"/>
</dbReference>
<name>E9SFA2_RUMAL</name>
<feature type="transmembrane region" description="Helical" evidence="1">
    <location>
        <begin position="52"/>
        <end position="72"/>
    </location>
</feature>
<keyword evidence="4" id="KW-1185">Reference proteome</keyword>
<feature type="transmembrane region" description="Helical" evidence="1">
    <location>
        <begin position="26"/>
        <end position="46"/>
    </location>
</feature>
<keyword evidence="1" id="KW-1133">Transmembrane helix</keyword>
<dbReference type="Pfam" id="PF20703">
    <property type="entry name" value="nSTAND1"/>
    <property type="match status" value="1"/>
</dbReference>
<feature type="domain" description="Novel STAND NTPase 1" evidence="2">
    <location>
        <begin position="132"/>
        <end position="258"/>
    </location>
</feature>
<feature type="transmembrane region" description="Helical" evidence="1">
    <location>
        <begin position="596"/>
        <end position="619"/>
    </location>
</feature>
<organism evidence="3 4">
    <name type="scientific">Ruminococcus albus 8</name>
    <dbReference type="NCBI Taxonomy" id="246199"/>
    <lineage>
        <taxon>Bacteria</taxon>
        <taxon>Bacillati</taxon>
        <taxon>Bacillota</taxon>
        <taxon>Clostridia</taxon>
        <taxon>Eubacteriales</taxon>
        <taxon>Oscillospiraceae</taxon>
        <taxon>Ruminococcus</taxon>
    </lineage>
</organism>
<dbReference type="SUPFAM" id="SSF52540">
    <property type="entry name" value="P-loop containing nucleoside triphosphate hydrolases"/>
    <property type="match status" value="1"/>
</dbReference>